<dbReference type="AlphaFoldDB" id="A0A197JH49"/>
<accession>A0A197JH49</accession>
<gene>
    <name evidence="4" type="ORF">K457DRAFT_158721</name>
</gene>
<dbReference type="EMBL" id="KV442093">
    <property type="protein sequence ID" value="OAQ24512.1"/>
    <property type="molecule type" value="Genomic_DNA"/>
</dbReference>
<organism evidence="4 5">
    <name type="scientific">Linnemannia elongata AG-77</name>
    <dbReference type="NCBI Taxonomy" id="1314771"/>
    <lineage>
        <taxon>Eukaryota</taxon>
        <taxon>Fungi</taxon>
        <taxon>Fungi incertae sedis</taxon>
        <taxon>Mucoromycota</taxon>
        <taxon>Mortierellomycotina</taxon>
        <taxon>Mortierellomycetes</taxon>
        <taxon>Mortierellales</taxon>
        <taxon>Mortierellaceae</taxon>
        <taxon>Linnemannia</taxon>
    </lineage>
</organism>
<reference evidence="4 5" key="1">
    <citation type="submission" date="2016-05" db="EMBL/GenBank/DDBJ databases">
        <title>Genome sequencing reveals origins of a unique bacterial endosymbiosis in the earliest lineages of terrestrial Fungi.</title>
        <authorList>
            <consortium name="DOE Joint Genome Institute"/>
            <person name="Uehling J."/>
            <person name="Gryganskyi A."/>
            <person name="Hameed K."/>
            <person name="Tschaplinski T."/>
            <person name="Misztal P."/>
            <person name="Wu S."/>
            <person name="Desiro A."/>
            <person name="Vande Pol N."/>
            <person name="Du Z.-Y."/>
            <person name="Zienkiewicz A."/>
            <person name="Zienkiewicz K."/>
            <person name="Morin E."/>
            <person name="Tisserant E."/>
            <person name="Splivallo R."/>
            <person name="Hainaut M."/>
            <person name="Henrissat B."/>
            <person name="Ohm R."/>
            <person name="Kuo A."/>
            <person name="Yan J."/>
            <person name="Lipzen A."/>
            <person name="Nolan M."/>
            <person name="Labutti K."/>
            <person name="Barry K."/>
            <person name="Goldstein A."/>
            <person name="Labbe J."/>
            <person name="Schadt C."/>
            <person name="Tuskan G."/>
            <person name="Grigoriev I."/>
            <person name="Martin F."/>
            <person name="Vilgalys R."/>
            <person name="Bonito G."/>
        </authorList>
    </citation>
    <scope>NUCLEOTIDE SEQUENCE [LARGE SCALE GENOMIC DNA]</scope>
    <source>
        <strain evidence="4 5">AG-77</strain>
    </source>
</reference>
<dbReference type="InterPro" id="IPR002885">
    <property type="entry name" value="PPR_rpt"/>
</dbReference>
<feature type="region of interest" description="Disordered" evidence="3">
    <location>
        <begin position="436"/>
        <end position="456"/>
    </location>
</feature>
<dbReference type="Pfam" id="PF01535">
    <property type="entry name" value="PPR"/>
    <property type="match status" value="1"/>
</dbReference>
<dbReference type="PROSITE" id="PS51375">
    <property type="entry name" value="PPR"/>
    <property type="match status" value="1"/>
</dbReference>
<sequence>MNPANIPSAALTSGTRALSTAVTRRPSFSTGIASRLDRAIAWLHPTQHIPAISSTPATAALFSTSGSSHRSSSKEEDDLYQALTVSFRTRLAEQIHKPEDGYKAVIEHWTAHTQKDALTRQRTRALKERLAAAVQHKDIVWIQKEQERLELEANGSSDDHFYIIQAWIKCGELKRATLAFEHMESLRVPLTVRTLAAMTRAHSRPGGNLAIAGAMVQKMSNLNLHPKSIYDLSALLEYYIKTTPSTPAAESTMASGGGTASKKLDHGNERVHDIWRSIEPQLQVSTSTAVNSNASFSYRTYLNFLVSRTHDLESAVELIDRMSTRNISPELERYPKTALSLVQRLSNHGYFTEIQKLLDQKDAALGKVFPTTAWSDLMEACIARGQHQTARWFYNDMVRYGIQPDVKAKKMFADLQVMGGTVDKVGPVVVRAGAIQETGSTKGSGKGGPNGGGAKQDEAGIFSILFNRNPKPALS</sequence>
<dbReference type="InterPro" id="IPR011990">
    <property type="entry name" value="TPR-like_helical_dom_sf"/>
</dbReference>
<dbReference type="PANTHER" id="PTHR47933">
    <property type="entry name" value="PENTATRICOPEPTIDE REPEAT-CONTAINING PROTEIN 1, MITOCHONDRIAL"/>
    <property type="match status" value="1"/>
</dbReference>
<evidence type="ECO:0000313" key="5">
    <source>
        <dbReference type="Proteomes" id="UP000078512"/>
    </source>
</evidence>
<keyword evidence="1" id="KW-0677">Repeat</keyword>
<feature type="repeat" description="PPR" evidence="2">
    <location>
        <begin position="370"/>
        <end position="404"/>
    </location>
</feature>
<evidence type="ECO:0000256" key="3">
    <source>
        <dbReference type="SAM" id="MobiDB-lite"/>
    </source>
</evidence>
<dbReference type="PANTHER" id="PTHR47933:SF11">
    <property type="entry name" value="PENTATRICOPEPTIDE REPEAT-CONTAINING PROTEIN 2"/>
    <property type="match status" value="1"/>
</dbReference>
<protein>
    <recommendedName>
        <fullName evidence="6">Pentacotripeptide-repeat region of PRORP domain-containing protein</fullName>
    </recommendedName>
</protein>
<dbReference type="OrthoDB" id="185373at2759"/>
<evidence type="ECO:0000256" key="1">
    <source>
        <dbReference type="ARBA" id="ARBA00022737"/>
    </source>
</evidence>
<evidence type="ECO:0008006" key="6">
    <source>
        <dbReference type="Google" id="ProtNLM"/>
    </source>
</evidence>
<dbReference type="Proteomes" id="UP000078512">
    <property type="component" value="Unassembled WGS sequence"/>
</dbReference>
<dbReference type="InterPro" id="IPR051240">
    <property type="entry name" value="Mito_RNA-Proc/Resp"/>
</dbReference>
<proteinExistence type="predicted"/>
<keyword evidence="5" id="KW-1185">Reference proteome</keyword>
<evidence type="ECO:0000313" key="4">
    <source>
        <dbReference type="EMBL" id="OAQ24512.1"/>
    </source>
</evidence>
<dbReference type="GO" id="GO:0003729">
    <property type="term" value="F:mRNA binding"/>
    <property type="evidence" value="ECO:0007669"/>
    <property type="project" value="TreeGrafter"/>
</dbReference>
<name>A0A197JH49_9FUNG</name>
<evidence type="ECO:0000256" key="2">
    <source>
        <dbReference type="PROSITE-ProRule" id="PRU00708"/>
    </source>
</evidence>
<feature type="compositionally biased region" description="Gly residues" evidence="3">
    <location>
        <begin position="442"/>
        <end position="454"/>
    </location>
</feature>
<dbReference type="Gene3D" id="1.25.40.10">
    <property type="entry name" value="Tetratricopeptide repeat domain"/>
    <property type="match status" value="2"/>
</dbReference>